<evidence type="ECO:0000313" key="3">
    <source>
        <dbReference type="Proteomes" id="UP000239002"/>
    </source>
</evidence>
<proteinExistence type="predicted"/>
<reference evidence="2 3" key="1">
    <citation type="submission" date="2018-02" db="EMBL/GenBank/DDBJ databases">
        <title>Genomic Encyclopedia of Archaeal and Bacterial Type Strains, Phase II (KMG-II): from individual species to whole genera.</title>
        <authorList>
            <person name="Goeker M."/>
        </authorList>
    </citation>
    <scope>NUCLEOTIDE SEQUENCE [LARGE SCALE GENOMIC DNA]</scope>
    <source>
        <strain evidence="2 3">DSM 16809</strain>
    </source>
</reference>
<keyword evidence="1" id="KW-0732">Signal</keyword>
<dbReference type="EMBL" id="PTJE01000005">
    <property type="protein sequence ID" value="PPK94025.1"/>
    <property type="molecule type" value="Genomic_DNA"/>
</dbReference>
<dbReference type="Proteomes" id="UP000239002">
    <property type="component" value="Unassembled WGS sequence"/>
</dbReference>
<name>A0A2S6IIL5_9FLAO</name>
<evidence type="ECO:0000256" key="1">
    <source>
        <dbReference type="SAM" id="SignalP"/>
    </source>
</evidence>
<gene>
    <name evidence="2" type="ORF">LY01_02247</name>
</gene>
<feature type="chain" id="PRO_5015486820" description="Secreted protein (Por secretion system target)" evidence="1">
    <location>
        <begin position="22"/>
        <end position="189"/>
    </location>
</feature>
<sequence length="189" mass="21305">MKAMKNLLFIALMLTVLTGYAANATSIVPPKSVTVVQFNDVKKGHQLTIKDAADITLYSEKIKENGNYTQQFDLTTLENGTYSIELNKDCEILTKSFNVTNGIVKFSVENTFYKPVAVARENQLFISQLASNDEVLDVNIYYNDELIHQEAISNSSNLKRIFQLSPDKKGDYFIIMKSAGNTFYKSFTL</sequence>
<evidence type="ECO:0008006" key="4">
    <source>
        <dbReference type="Google" id="ProtNLM"/>
    </source>
</evidence>
<feature type="signal peptide" evidence="1">
    <location>
        <begin position="1"/>
        <end position="21"/>
    </location>
</feature>
<keyword evidence="3" id="KW-1185">Reference proteome</keyword>
<organism evidence="2 3">
    <name type="scientific">Nonlabens xylanidelens</name>
    <dbReference type="NCBI Taxonomy" id="191564"/>
    <lineage>
        <taxon>Bacteria</taxon>
        <taxon>Pseudomonadati</taxon>
        <taxon>Bacteroidota</taxon>
        <taxon>Flavobacteriia</taxon>
        <taxon>Flavobacteriales</taxon>
        <taxon>Flavobacteriaceae</taxon>
        <taxon>Nonlabens</taxon>
    </lineage>
</organism>
<dbReference type="Gene3D" id="2.60.40.3080">
    <property type="match status" value="1"/>
</dbReference>
<evidence type="ECO:0000313" key="2">
    <source>
        <dbReference type="EMBL" id="PPK94025.1"/>
    </source>
</evidence>
<comment type="caution">
    <text evidence="2">The sequence shown here is derived from an EMBL/GenBank/DDBJ whole genome shotgun (WGS) entry which is preliminary data.</text>
</comment>
<dbReference type="AlphaFoldDB" id="A0A2S6IIL5"/>
<accession>A0A2S6IIL5</accession>
<protein>
    <recommendedName>
        <fullName evidence="4">Secreted protein (Por secretion system target)</fullName>
    </recommendedName>
</protein>